<comment type="catalytic activity">
    <reaction evidence="8">
        <text>Couples ATP hydrolysis with the unwinding of duplex DNA by translocating in the 3'-5' direction.</text>
        <dbReference type="EC" id="5.6.2.4"/>
    </reaction>
</comment>
<evidence type="ECO:0000256" key="2">
    <source>
        <dbReference type="ARBA" id="ARBA00022741"/>
    </source>
</evidence>
<evidence type="ECO:0000256" key="4">
    <source>
        <dbReference type="ARBA" id="ARBA00022806"/>
    </source>
</evidence>
<dbReference type="CDD" id="cd17932">
    <property type="entry name" value="DEXQc_UvrD"/>
    <property type="match status" value="1"/>
</dbReference>
<evidence type="ECO:0000256" key="1">
    <source>
        <dbReference type="ARBA" id="ARBA00009922"/>
    </source>
</evidence>
<organism evidence="15 16">
    <name type="scientific">Hallerella porci</name>
    <dbReference type="NCBI Taxonomy" id="1945871"/>
    <lineage>
        <taxon>Bacteria</taxon>
        <taxon>Pseudomonadati</taxon>
        <taxon>Fibrobacterota</taxon>
        <taxon>Fibrobacteria</taxon>
        <taxon>Fibrobacterales</taxon>
        <taxon>Fibrobacteraceae</taxon>
        <taxon>Hallerella</taxon>
    </lineage>
</organism>
<dbReference type="PANTHER" id="PTHR11070">
    <property type="entry name" value="UVRD / RECB / PCRA DNA HELICASE FAMILY MEMBER"/>
    <property type="match status" value="1"/>
</dbReference>
<comment type="caution">
    <text evidence="15">The sequence shown here is derived from an EMBL/GenBank/DDBJ whole genome shotgun (WGS) entry which is preliminary data.</text>
</comment>
<comment type="similarity">
    <text evidence="1">Belongs to the helicase family. UvrD subfamily.</text>
</comment>
<comment type="catalytic activity">
    <reaction evidence="11">
        <text>ATP + H2O = ADP + phosphate + H(+)</text>
        <dbReference type="Rhea" id="RHEA:13065"/>
        <dbReference type="ChEBI" id="CHEBI:15377"/>
        <dbReference type="ChEBI" id="CHEBI:15378"/>
        <dbReference type="ChEBI" id="CHEBI:30616"/>
        <dbReference type="ChEBI" id="CHEBI:43474"/>
        <dbReference type="ChEBI" id="CHEBI:456216"/>
        <dbReference type="EC" id="5.6.2.4"/>
    </reaction>
</comment>
<evidence type="ECO:0000256" key="3">
    <source>
        <dbReference type="ARBA" id="ARBA00022801"/>
    </source>
</evidence>
<reference evidence="15 16" key="1">
    <citation type="submission" date="2018-05" db="EMBL/GenBank/DDBJ databases">
        <title>Animal gut microbial communities from fecal samples from Wisconsin, USA.</title>
        <authorList>
            <person name="Neumann A."/>
        </authorList>
    </citation>
    <scope>NUCLEOTIDE SEQUENCE [LARGE SCALE GENOMIC DNA]</scope>
    <source>
        <strain evidence="15 16">UWS4</strain>
    </source>
</reference>
<keyword evidence="2 12" id="KW-0547">Nucleotide-binding</keyword>
<dbReference type="PANTHER" id="PTHR11070:SF2">
    <property type="entry name" value="ATP-DEPENDENT DNA HELICASE SRS2"/>
    <property type="match status" value="1"/>
</dbReference>
<dbReference type="Gene3D" id="1.10.10.160">
    <property type="match status" value="1"/>
</dbReference>
<name>A0ABX5LKP7_9BACT</name>
<evidence type="ECO:0000256" key="6">
    <source>
        <dbReference type="ARBA" id="ARBA00023125"/>
    </source>
</evidence>
<dbReference type="InterPro" id="IPR027417">
    <property type="entry name" value="P-loop_NTPase"/>
</dbReference>
<keyword evidence="16" id="KW-1185">Reference proteome</keyword>
<evidence type="ECO:0000256" key="10">
    <source>
        <dbReference type="ARBA" id="ARBA00034923"/>
    </source>
</evidence>
<dbReference type="PROSITE" id="PS51217">
    <property type="entry name" value="UVRD_HELICASE_CTER"/>
    <property type="match status" value="1"/>
</dbReference>
<dbReference type="InterPro" id="IPR013986">
    <property type="entry name" value="DExx_box_DNA_helicase_dom_sf"/>
</dbReference>
<dbReference type="InterPro" id="IPR000212">
    <property type="entry name" value="DNA_helicase_UvrD/REP"/>
</dbReference>
<feature type="domain" description="UvrD-like helicase C-terminal" evidence="14">
    <location>
        <begin position="295"/>
        <end position="560"/>
    </location>
</feature>
<keyword evidence="4 12" id="KW-0347">Helicase</keyword>
<proteinExistence type="inferred from homology"/>
<keyword evidence="5 12" id="KW-0067">ATP-binding</keyword>
<evidence type="ECO:0000313" key="16">
    <source>
        <dbReference type="Proteomes" id="UP000245523"/>
    </source>
</evidence>
<sequence length="714" mass="81628">MPLTETFKALNAEQLLAVTTTEGYVRVMAGAGTGKTKALTARYAYLVSELGISPSNILTVTFTNRAANEMKSRIRTMLGDLDLGQISTIHAFCARFLKDEINRLGYPKSFIVIDTDDEKEMLQRIFADMKISLRETTMQRTIDEVLEAGKMTDAYIDEFLRISAEELLQKIADEPDKKRQIFFRYLYEQKKNFGLDFNDLINFTAYILEKFSEAREHWQNRIQYVMVDEFQDVSKKQYKIAQILSAKHGNLFIVGDSDQTIYSWRGSHVRLFLDFDKTYPQSKTIILKENYRSTPQILKAANELISHNAVRFPKELHANHADGKKPIYFHGKDQKAGSNWIADTIGKLVSEGANLGDIAILYRAHSMSRPVEEILIQRKIPYRILAGISFYERREIKDVIAYLRMLTTQDDIAFLRTINSPPRKIGKKKLEFLKEYAQENRISYYNALLENLESAVFKGTAAKKYVDAITNTRKGLENKRIDDVLDEILDLSGYTEFLRMDADQDRLDNVAELKQAMEIAAKDPDANLEDFLSRVALYGMLDKEDRTNSVKLVSVHSAKGLEFPNVFIVGLSEGMFPSAKIETLEEMEEERRIAYVAFTRAKERLFLTENEGGSIGSRFPSRFIFDAGEENLEMVNPLPDDLKAEALQKIQQSIEHMTLLQNLFFVGDRVLHKIFGEGTIVEIDNAASAYVIQFDQLATTRSLQFTAKLERVQG</sequence>
<evidence type="ECO:0000259" key="13">
    <source>
        <dbReference type="PROSITE" id="PS51198"/>
    </source>
</evidence>
<dbReference type="Gene3D" id="1.10.486.10">
    <property type="entry name" value="PCRA, domain 4"/>
    <property type="match status" value="1"/>
</dbReference>
<dbReference type="InterPro" id="IPR014016">
    <property type="entry name" value="UvrD-like_ATP-bd"/>
</dbReference>
<evidence type="ECO:0000313" key="15">
    <source>
        <dbReference type="EMBL" id="PWL01179.1"/>
    </source>
</evidence>
<dbReference type="EC" id="5.6.2.4" evidence="9"/>
<dbReference type="Pfam" id="PF00580">
    <property type="entry name" value="UvrD-helicase"/>
    <property type="match status" value="1"/>
</dbReference>
<evidence type="ECO:0000256" key="7">
    <source>
        <dbReference type="ARBA" id="ARBA00023235"/>
    </source>
</evidence>
<protein>
    <recommendedName>
        <fullName evidence="9">DNA 3'-5' helicase</fullName>
        <ecNumber evidence="9">5.6.2.4</ecNumber>
    </recommendedName>
    <alternativeName>
        <fullName evidence="10">DNA 3'-5' helicase II</fullName>
    </alternativeName>
</protein>
<keyword evidence="6" id="KW-0238">DNA-binding</keyword>
<keyword evidence="3 12" id="KW-0378">Hydrolase</keyword>
<dbReference type="GO" id="GO:0004386">
    <property type="term" value="F:helicase activity"/>
    <property type="evidence" value="ECO:0007669"/>
    <property type="project" value="UniProtKB-KW"/>
</dbReference>
<evidence type="ECO:0000256" key="8">
    <source>
        <dbReference type="ARBA" id="ARBA00034617"/>
    </source>
</evidence>
<gene>
    <name evidence="15" type="ORF">B0H50_11153</name>
</gene>
<dbReference type="InterPro" id="IPR014017">
    <property type="entry name" value="DNA_helicase_UvrD-like_C"/>
</dbReference>
<feature type="domain" description="UvrD-like helicase ATP-binding" evidence="13">
    <location>
        <begin position="8"/>
        <end position="294"/>
    </location>
</feature>
<dbReference type="PROSITE" id="PS51198">
    <property type="entry name" value="UVRD_HELICASE_ATP_BIND"/>
    <property type="match status" value="1"/>
</dbReference>
<evidence type="ECO:0000256" key="9">
    <source>
        <dbReference type="ARBA" id="ARBA00034808"/>
    </source>
</evidence>
<keyword evidence="7" id="KW-0413">Isomerase</keyword>
<dbReference type="SUPFAM" id="SSF52540">
    <property type="entry name" value="P-loop containing nucleoside triphosphate hydrolases"/>
    <property type="match status" value="1"/>
</dbReference>
<evidence type="ECO:0000256" key="11">
    <source>
        <dbReference type="ARBA" id="ARBA00048988"/>
    </source>
</evidence>
<evidence type="ECO:0000256" key="12">
    <source>
        <dbReference type="PROSITE-ProRule" id="PRU00560"/>
    </source>
</evidence>
<dbReference type="RefSeq" id="WP_106198770.1">
    <property type="nucleotide sequence ID" value="NZ_JAXEIU010000047.1"/>
</dbReference>
<dbReference type="Pfam" id="PF13361">
    <property type="entry name" value="UvrD_C"/>
    <property type="match status" value="1"/>
</dbReference>
<dbReference type="Gene3D" id="3.40.50.300">
    <property type="entry name" value="P-loop containing nucleotide triphosphate hydrolases"/>
    <property type="match status" value="2"/>
</dbReference>
<dbReference type="EMBL" id="QGHD01000011">
    <property type="protein sequence ID" value="PWL01179.1"/>
    <property type="molecule type" value="Genomic_DNA"/>
</dbReference>
<dbReference type="Proteomes" id="UP000245523">
    <property type="component" value="Unassembled WGS sequence"/>
</dbReference>
<feature type="binding site" evidence="12">
    <location>
        <begin position="29"/>
        <end position="36"/>
    </location>
    <ligand>
        <name>ATP</name>
        <dbReference type="ChEBI" id="CHEBI:30616"/>
    </ligand>
</feature>
<evidence type="ECO:0000259" key="14">
    <source>
        <dbReference type="PROSITE" id="PS51217"/>
    </source>
</evidence>
<accession>A0ABX5LKP7</accession>
<evidence type="ECO:0000256" key="5">
    <source>
        <dbReference type="ARBA" id="ARBA00022840"/>
    </source>
</evidence>